<comment type="caution">
    <text evidence="3">The sequence shown here is derived from an EMBL/GenBank/DDBJ whole genome shotgun (WGS) entry which is preliminary data.</text>
</comment>
<dbReference type="Proteomes" id="UP000762676">
    <property type="component" value="Unassembled WGS sequence"/>
</dbReference>
<evidence type="ECO:0000256" key="1">
    <source>
        <dbReference type="ARBA" id="ARBA00022801"/>
    </source>
</evidence>
<protein>
    <submittedName>
        <fullName evidence="3">AB hydrolase superfamily protein C1039.03-like</fullName>
    </submittedName>
</protein>
<dbReference type="EMBL" id="BMAT01009245">
    <property type="protein sequence ID" value="GFS02455.1"/>
    <property type="molecule type" value="Genomic_DNA"/>
</dbReference>
<dbReference type="SUPFAM" id="SSF53474">
    <property type="entry name" value="alpha/beta-Hydrolases"/>
    <property type="match status" value="1"/>
</dbReference>
<dbReference type="PANTHER" id="PTHR48081:SF8">
    <property type="entry name" value="ALPHA_BETA HYDROLASE FOLD-3 DOMAIN-CONTAINING PROTEIN-RELATED"/>
    <property type="match status" value="1"/>
</dbReference>
<keyword evidence="1 3" id="KW-0378">Hydrolase</keyword>
<evidence type="ECO:0000259" key="2">
    <source>
        <dbReference type="Pfam" id="PF07859"/>
    </source>
</evidence>
<dbReference type="InterPro" id="IPR013094">
    <property type="entry name" value="AB_hydrolase_3"/>
</dbReference>
<feature type="non-terminal residue" evidence="3">
    <location>
        <position position="1"/>
    </location>
</feature>
<dbReference type="GO" id="GO:0016787">
    <property type="term" value="F:hydrolase activity"/>
    <property type="evidence" value="ECO:0007669"/>
    <property type="project" value="UniProtKB-KW"/>
</dbReference>
<proteinExistence type="predicted"/>
<feature type="domain" description="Alpha/beta hydrolase fold-3" evidence="2">
    <location>
        <begin position="112"/>
        <end position="316"/>
    </location>
</feature>
<dbReference type="PANTHER" id="PTHR48081">
    <property type="entry name" value="AB HYDROLASE SUPERFAMILY PROTEIN C4A8.06C"/>
    <property type="match status" value="1"/>
</dbReference>
<reference evidence="3 4" key="1">
    <citation type="journal article" date="2021" name="Elife">
        <title>Chloroplast acquisition without the gene transfer in kleptoplastic sea slugs, Plakobranchus ocellatus.</title>
        <authorList>
            <person name="Maeda T."/>
            <person name="Takahashi S."/>
            <person name="Yoshida T."/>
            <person name="Shimamura S."/>
            <person name="Takaki Y."/>
            <person name="Nagai Y."/>
            <person name="Toyoda A."/>
            <person name="Suzuki Y."/>
            <person name="Arimoto A."/>
            <person name="Ishii H."/>
            <person name="Satoh N."/>
            <person name="Nishiyama T."/>
            <person name="Hasebe M."/>
            <person name="Maruyama T."/>
            <person name="Minagawa J."/>
            <person name="Obokata J."/>
            <person name="Shigenobu S."/>
        </authorList>
    </citation>
    <scope>NUCLEOTIDE SEQUENCE [LARGE SCALE GENOMIC DNA]</scope>
</reference>
<evidence type="ECO:0000313" key="3">
    <source>
        <dbReference type="EMBL" id="GFS02455.1"/>
    </source>
</evidence>
<name>A0AAV4HXY4_9GAST</name>
<accession>A0AAV4HXY4</accession>
<dbReference type="InterPro" id="IPR029058">
    <property type="entry name" value="AB_hydrolase_fold"/>
</dbReference>
<keyword evidence="4" id="KW-1185">Reference proteome</keyword>
<sequence length="343" mass="38423">LWLEISSVHFRVANKIKQRKMDVLEQLKSKYKLSSESETFLKKRLEQISNNGDINHISKDEYAETHLRFNEKIAADFDGNLTEFHVPCSSLPDGVPIDAIKPKNCARRPGILIHCHGGMNSFGSRKTSEAVCKLLARELKCVVVNVEYRTAPEHKFPAMFDDGKAVVRWVIMNKSLVGGENDSKVGVIGSSAGGNIAATVAFEVPGLDYQVLVYPLVDWRCEGPSFDEFEFPESSINMSQIVRNLIDNNCASEKDKVNVRASPLLRSDFTVLPPTLLLLAEIDPYKHSNYEFKSKLKAANAICESKLMKGAVHGFFSLPGLFEETNLRAREIIAQFYKKYGTC</sequence>
<organism evidence="3 4">
    <name type="scientific">Elysia marginata</name>
    <dbReference type="NCBI Taxonomy" id="1093978"/>
    <lineage>
        <taxon>Eukaryota</taxon>
        <taxon>Metazoa</taxon>
        <taxon>Spiralia</taxon>
        <taxon>Lophotrochozoa</taxon>
        <taxon>Mollusca</taxon>
        <taxon>Gastropoda</taxon>
        <taxon>Heterobranchia</taxon>
        <taxon>Euthyneura</taxon>
        <taxon>Panpulmonata</taxon>
        <taxon>Sacoglossa</taxon>
        <taxon>Placobranchoidea</taxon>
        <taxon>Plakobranchidae</taxon>
        <taxon>Elysia</taxon>
    </lineage>
</organism>
<gene>
    <name evidence="3" type="ORF">ElyMa_004607200</name>
</gene>
<dbReference type="InterPro" id="IPR050300">
    <property type="entry name" value="GDXG_lipolytic_enzyme"/>
</dbReference>
<dbReference type="Pfam" id="PF07859">
    <property type="entry name" value="Abhydrolase_3"/>
    <property type="match status" value="1"/>
</dbReference>
<dbReference type="Gene3D" id="3.40.50.1820">
    <property type="entry name" value="alpha/beta hydrolase"/>
    <property type="match status" value="1"/>
</dbReference>
<dbReference type="AlphaFoldDB" id="A0AAV4HXY4"/>
<evidence type="ECO:0000313" key="4">
    <source>
        <dbReference type="Proteomes" id="UP000762676"/>
    </source>
</evidence>